<dbReference type="Pfam" id="PF10294">
    <property type="entry name" value="Methyltransf_16"/>
    <property type="match status" value="1"/>
</dbReference>
<dbReference type="InterPro" id="IPR036514">
    <property type="entry name" value="SGNH_hydro_sf"/>
</dbReference>
<dbReference type="EMBL" id="JAEPRE010000028">
    <property type="protein sequence ID" value="KAG2235744.1"/>
    <property type="molecule type" value="Genomic_DNA"/>
</dbReference>
<dbReference type="AlphaFoldDB" id="A0A8H7SUD5"/>
<name>A0A8H7SUD5_9FUNG</name>
<dbReference type="InterPro" id="IPR019410">
    <property type="entry name" value="Methyltransf_16"/>
</dbReference>
<dbReference type="GO" id="GO:0006644">
    <property type="term" value="P:phospholipid metabolic process"/>
    <property type="evidence" value="ECO:0007669"/>
    <property type="project" value="TreeGrafter"/>
</dbReference>
<accession>A0A8H7SUD5</accession>
<organism evidence="1 2">
    <name type="scientific">Thamnidium elegans</name>
    <dbReference type="NCBI Taxonomy" id="101142"/>
    <lineage>
        <taxon>Eukaryota</taxon>
        <taxon>Fungi</taxon>
        <taxon>Fungi incertae sedis</taxon>
        <taxon>Mucoromycota</taxon>
        <taxon>Mucoromycotina</taxon>
        <taxon>Mucoromycetes</taxon>
        <taxon>Mucorales</taxon>
        <taxon>Mucorineae</taxon>
        <taxon>Mucoraceae</taxon>
        <taxon>Thamnidium</taxon>
    </lineage>
</organism>
<dbReference type="Proteomes" id="UP000613177">
    <property type="component" value="Unassembled WGS sequence"/>
</dbReference>
<sequence length="858" mass="96010">MSITDDEFVAKLEKHFSLYRINLRSPIASTVVPDHWYRVDILLVNELGLFRRADIEPNGQVIVSCDLLVPENQGMTPFSPDQNWKLEIRAAPEFNQGKLSTDRLAVPGFVSSGKGTFEYRVTSNHKNAKGGKRFLCVRPSQLINFPQKQKTGVNLDIILPLVIGPIEIVTSDLKQQDTHLPLELWRDQTMSMVYDGYRVFDTSVQPPVNIAIHEMWDSGIPGKIWDSALVMLDVIKRIIDKHPEYIEAKHTLDLSAGTGLLGLYVASMMASPQSTIKQGKITITELDEAVDLIDKNLITNNFLNHRNEQCQLITRSLLWGNSQEAESCGKADLIIASDVLYEAQFFQDLVKAFVDLSHETTRIYIGYKRRGLTEEEEKYFWSLCAEHFNIKLLTLNGTEDVDDCLVPQMTVDTSGKSHLLHLLPTTTQENEDEQDLTGSIELTADTFSSTIVHYLLSCVDLLPAFLFMASSTTLLAYIYTLLIIPTVFTAVIPAGNETVFNGTNVPIDIGCPFLTPRDTPAQNVRDLRPDDIKFVIGLGDSVMAAFAAKGIQDETFFTLANLYENRGISFAMGGDPDVITMPNILKYYSNDLFGSSVGDHIISICFGNQICPNGQYRSKLDILNAAQSGARSLNLNHEIDYVMDQLEEYYDAGEALPTDWKLITLFIGSNDLCHSCTEMTSLPPAFGINALAAVERIRTSMTNVLVQVVGMMRVQDIVVQTSSFTEYCQPIQGSSFVGHDHECECSHSDTNRTIMSDVFPHYNTALQGIAQHYQSMTDEENSQFGVVFQPLLVDIMTFPIEAISNIDCFHPSALAHTWLSKMFWNMMFMSPDEKTKTLTFNADAPIYCPTDADRLKTL</sequence>
<dbReference type="Gene3D" id="3.40.50.1110">
    <property type="entry name" value="SGNH hydrolase"/>
    <property type="match status" value="1"/>
</dbReference>
<dbReference type="InterPro" id="IPR029063">
    <property type="entry name" value="SAM-dependent_MTases_sf"/>
</dbReference>
<dbReference type="SUPFAM" id="SSF53335">
    <property type="entry name" value="S-adenosyl-L-methionine-dependent methyltransferases"/>
    <property type="match status" value="1"/>
</dbReference>
<dbReference type="GO" id="GO:0004620">
    <property type="term" value="F:phospholipase activity"/>
    <property type="evidence" value="ECO:0007669"/>
    <property type="project" value="InterPro"/>
</dbReference>
<dbReference type="InterPro" id="IPR001087">
    <property type="entry name" value="GDSL"/>
</dbReference>
<dbReference type="PANTHER" id="PTHR21325">
    <property type="entry name" value="PHOSPHOLIPASE B, PLB1"/>
    <property type="match status" value="1"/>
</dbReference>
<keyword evidence="2" id="KW-1185">Reference proteome</keyword>
<dbReference type="Pfam" id="PF00657">
    <property type="entry name" value="Lipase_GDSL"/>
    <property type="match status" value="1"/>
</dbReference>
<evidence type="ECO:0000313" key="1">
    <source>
        <dbReference type="EMBL" id="KAG2235744.1"/>
    </source>
</evidence>
<dbReference type="Gene3D" id="3.40.50.150">
    <property type="entry name" value="Vaccinia Virus protein VP39"/>
    <property type="match status" value="1"/>
</dbReference>
<dbReference type="PANTHER" id="PTHR21325:SF31">
    <property type="entry name" value="GH22081P-RELATED"/>
    <property type="match status" value="1"/>
</dbReference>
<comment type="caution">
    <text evidence="1">The sequence shown here is derived from an EMBL/GenBank/DDBJ whole genome shotgun (WGS) entry which is preliminary data.</text>
</comment>
<dbReference type="InterPro" id="IPR038885">
    <property type="entry name" value="PLB1"/>
</dbReference>
<dbReference type="SUPFAM" id="SSF52266">
    <property type="entry name" value="SGNH hydrolase"/>
    <property type="match status" value="1"/>
</dbReference>
<gene>
    <name evidence="1" type="ORF">INT48_009159</name>
</gene>
<proteinExistence type="predicted"/>
<reference evidence="1" key="1">
    <citation type="submission" date="2021-01" db="EMBL/GenBank/DDBJ databases">
        <title>Metabolic potential, ecology and presence of endohyphal bacteria is reflected in genomic diversity of Mucoromycotina.</title>
        <authorList>
            <person name="Muszewska A."/>
            <person name="Okrasinska A."/>
            <person name="Steczkiewicz K."/>
            <person name="Drgas O."/>
            <person name="Orlowska M."/>
            <person name="Perlinska-Lenart U."/>
            <person name="Aleksandrzak-Piekarczyk T."/>
            <person name="Szatraj K."/>
            <person name="Zielenkiewicz U."/>
            <person name="Pilsyk S."/>
            <person name="Malc E."/>
            <person name="Mieczkowski P."/>
            <person name="Kruszewska J.S."/>
            <person name="Biernat P."/>
            <person name="Pawlowska J."/>
        </authorList>
    </citation>
    <scope>NUCLEOTIDE SEQUENCE</scope>
    <source>
        <strain evidence="1">WA0000018081</strain>
    </source>
</reference>
<protein>
    <submittedName>
        <fullName evidence="1">Uncharacterized protein</fullName>
    </submittedName>
</protein>
<evidence type="ECO:0000313" key="2">
    <source>
        <dbReference type="Proteomes" id="UP000613177"/>
    </source>
</evidence>